<dbReference type="Proteomes" id="UP001233172">
    <property type="component" value="Unassembled WGS sequence"/>
</dbReference>
<protein>
    <submittedName>
        <fullName evidence="1">Uncharacterized protein</fullName>
    </submittedName>
</protein>
<evidence type="ECO:0000313" key="1">
    <source>
        <dbReference type="EMBL" id="KAK0068974.1"/>
    </source>
</evidence>
<name>A0AAD8FN01_BIOPF</name>
<sequence length="54" mass="6084">MLVFSRTSKSSARVKVFKKTKNIIVVPVQRTETFASSRLQPELGCDSWFYSGDG</sequence>
<accession>A0AAD8FN01</accession>
<reference evidence="1" key="2">
    <citation type="submission" date="2023-04" db="EMBL/GenBank/DDBJ databases">
        <authorList>
            <person name="Bu L."/>
            <person name="Lu L."/>
            <person name="Laidemitt M.R."/>
            <person name="Zhang S.M."/>
            <person name="Mutuku M."/>
            <person name="Mkoji G."/>
            <person name="Steinauer M."/>
            <person name="Loker E.S."/>
        </authorList>
    </citation>
    <scope>NUCLEOTIDE SEQUENCE</scope>
    <source>
        <strain evidence="1">KasaAsao</strain>
        <tissue evidence="1">Whole Snail</tissue>
    </source>
</reference>
<evidence type="ECO:0000313" key="2">
    <source>
        <dbReference type="Proteomes" id="UP001233172"/>
    </source>
</evidence>
<organism evidence="1 2">
    <name type="scientific">Biomphalaria pfeifferi</name>
    <name type="common">Bloodfluke planorb</name>
    <name type="synonym">Freshwater snail</name>
    <dbReference type="NCBI Taxonomy" id="112525"/>
    <lineage>
        <taxon>Eukaryota</taxon>
        <taxon>Metazoa</taxon>
        <taxon>Spiralia</taxon>
        <taxon>Lophotrochozoa</taxon>
        <taxon>Mollusca</taxon>
        <taxon>Gastropoda</taxon>
        <taxon>Heterobranchia</taxon>
        <taxon>Euthyneura</taxon>
        <taxon>Panpulmonata</taxon>
        <taxon>Hygrophila</taxon>
        <taxon>Lymnaeoidea</taxon>
        <taxon>Planorbidae</taxon>
        <taxon>Biomphalaria</taxon>
    </lineage>
</organism>
<feature type="non-terminal residue" evidence="1">
    <location>
        <position position="54"/>
    </location>
</feature>
<proteinExistence type="predicted"/>
<dbReference type="AlphaFoldDB" id="A0AAD8FN01"/>
<gene>
    <name evidence="1" type="ORF">Bpfe_001937</name>
</gene>
<keyword evidence="2" id="KW-1185">Reference proteome</keyword>
<comment type="caution">
    <text evidence="1">The sequence shown here is derived from an EMBL/GenBank/DDBJ whole genome shotgun (WGS) entry which is preliminary data.</text>
</comment>
<dbReference type="EMBL" id="JASAOG010000004">
    <property type="protein sequence ID" value="KAK0068974.1"/>
    <property type="molecule type" value="Genomic_DNA"/>
</dbReference>
<reference evidence="1" key="1">
    <citation type="journal article" date="2023" name="PLoS Negl. Trop. Dis.">
        <title>A genome sequence for Biomphalaria pfeifferi, the major vector snail for the human-infecting parasite Schistosoma mansoni.</title>
        <authorList>
            <person name="Bu L."/>
            <person name="Lu L."/>
            <person name="Laidemitt M.R."/>
            <person name="Zhang S.M."/>
            <person name="Mutuku M."/>
            <person name="Mkoji G."/>
            <person name="Steinauer M."/>
            <person name="Loker E.S."/>
        </authorList>
    </citation>
    <scope>NUCLEOTIDE SEQUENCE</scope>
    <source>
        <strain evidence="1">KasaAsao</strain>
    </source>
</reference>